<dbReference type="EMBL" id="JBAMMX010000010">
    <property type="protein sequence ID" value="KAK6932796.1"/>
    <property type="molecule type" value="Genomic_DNA"/>
</dbReference>
<sequence length="431" mass="48881">MGDGRESFLPGNKSFSAGYIILEGSDDLKNFRSCLSWLCVDQSNPWRASLSWSVFFLLVIGVPLLSHFLLSCSSCDSYHQRPYDAILQLSLSSVAALSFICLSSFARKYGLRKFMFLDKLCNESEKVRQGYTEQLQRSMKILLFFVLPCFAGDCAYKLWWYITGSGQIPYYMNIYASYTISCTLELCSWLYRTSIFIFICVLFRMICHLQILRIQDFAQVFQIESEVASVLKGHLRLRRNLRVISHRFRAFILLNLVLITASQLASLLITTNSSDEVDIYNTGELALCSIALVTGLFICLRSATKITHKAQSVTCLASKWHVCATINSFDGSDGETPMAQIASSRVYPITAGWDSSEEEDGDDDLDNTRMLESYSHTISFHKRQALVTYLENNKAGITVYGFMLDRTWLHTIFGIEFSLVLWLLSKTIGIS</sequence>
<dbReference type="InterPro" id="IPR021924">
    <property type="entry name" value="DUF3537"/>
</dbReference>
<evidence type="ECO:0000256" key="1">
    <source>
        <dbReference type="SAM" id="Phobius"/>
    </source>
</evidence>
<feature type="transmembrane region" description="Helical" evidence="1">
    <location>
        <begin position="282"/>
        <end position="300"/>
    </location>
</feature>
<keyword evidence="1" id="KW-1133">Transmembrane helix</keyword>
<name>A0AAN8VMU1_9MAGN</name>
<dbReference type="Pfam" id="PF12056">
    <property type="entry name" value="DUF3537"/>
    <property type="match status" value="1"/>
</dbReference>
<feature type="transmembrane region" description="Helical" evidence="1">
    <location>
        <begin position="141"/>
        <end position="162"/>
    </location>
</feature>
<evidence type="ECO:0000313" key="2">
    <source>
        <dbReference type="EMBL" id="KAK6932796.1"/>
    </source>
</evidence>
<keyword evidence="3" id="KW-1185">Reference proteome</keyword>
<protein>
    <submittedName>
        <fullName evidence="2">Uncharacterized protein</fullName>
    </submittedName>
</protein>
<dbReference type="Proteomes" id="UP001370490">
    <property type="component" value="Unassembled WGS sequence"/>
</dbReference>
<comment type="caution">
    <text evidence="2">The sequence shown here is derived from an EMBL/GenBank/DDBJ whole genome shotgun (WGS) entry which is preliminary data.</text>
</comment>
<feature type="transmembrane region" description="Helical" evidence="1">
    <location>
        <begin position="189"/>
        <end position="207"/>
    </location>
</feature>
<feature type="transmembrane region" description="Helical" evidence="1">
    <location>
        <begin position="407"/>
        <end position="425"/>
    </location>
</feature>
<keyword evidence="1" id="KW-0812">Transmembrane</keyword>
<feature type="transmembrane region" description="Helical" evidence="1">
    <location>
        <begin position="85"/>
        <end position="106"/>
    </location>
</feature>
<organism evidence="2 3">
    <name type="scientific">Dillenia turbinata</name>
    <dbReference type="NCBI Taxonomy" id="194707"/>
    <lineage>
        <taxon>Eukaryota</taxon>
        <taxon>Viridiplantae</taxon>
        <taxon>Streptophyta</taxon>
        <taxon>Embryophyta</taxon>
        <taxon>Tracheophyta</taxon>
        <taxon>Spermatophyta</taxon>
        <taxon>Magnoliopsida</taxon>
        <taxon>eudicotyledons</taxon>
        <taxon>Gunneridae</taxon>
        <taxon>Pentapetalae</taxon>
        <taxon>Dilleniales</taxon>
        <taxon>Dilleniaceae</taxon>
        <taxon>Dillenia</taxon>
    </lineage>
</organism>
<dbReference type="PANTHER" id="PTHR31963">
    <property type="entry name" value="RAS GUANINE NUCLEOTIDE EXCHANGE FACTOR K"/>
    <property type="match status" value="1"/>
</dbReference>
<evidence type="ECO:0000313" key="3">
    <source>
        <dbReference type="Proteomes" id="UP001370490"/>
    </source>
</evidence>
<reference evidence="2 3" key="1">
    <citation type="submission" date="2023-12" db="EMBL/GenBank/DDBJ databases">
        <title>A high-quality genome assembly for Dillenia turbinata (Dilleniales).</title>
        <authorList>
            <person name="Chanderbali A."/>
        </authorList>
    </citation>
    <scope>NUCLEOTIDE SEQUENCE [LARGE SCALE GENOMIC DNA]</scope>
    <source>
        <strain evidence="2">LSX21</strain>
        <tissue evidence="2">Leaf</tissue>
    </source>
</reference>
<accession>A0AAN8VMU1</accession>
<dbReference type="AlphaFoldDB" id="A0AAN8VMU1"/>
<proteinExistence type="predicted"/>
<feature type="transmembrane region" description="Helical" evidence="1">
    <location>
        <begin position="50"/>
        <end position="70"/>
    </location>
</feature>
<feature type="transmembrane region" description="Helical" evidence="1">
    <location>
        <begin position="248"/>
        <end position="270"/>
    </location>
</feature>
<dbReference type="PANTHER" id="PTHR31963:SF17">
    <property type="entry name" value="PROTEIN, PUTATIVE (DUF3537)-RELATED"/>
    <property type="match status" value="1"/>
</dbReference>
<keyword evidence="1" id="KW-0472">Membrane</keyword>
<gene>
    <name evidence="2" type="ORF">RJ641_002420</name>
</gene>